<organism evidence="2 3">
    <name type="scientific">Phytophthora sojae (strain P6497)</name>
    <name type="common">Soybean stem and root rot agent</name>
    <name type="synonym">Phytophthora megasperma f. sp. glycines</name>
    <dbReference type="NCBI Taxonomy" id="1094619"/>
    <lineage>
        <taxon>Eukaryota</taxon>
        <taxon>Sar</taxon>
        <taxon>Stramenopiles</taxon>
        <taxon>Oomycota</taxon>
        <taxon>Peronosporomycetes</taxon>
        <taxon>Peronosporales</taxon>
        <taxon>Peronosporaceae</taxon>
        <taxon>Phytophthora</taxon>
    </lineage>
</organism>
<dbReference type="Proteomes" id="UP000002640">
    <property type="component" value="Unassembled WGS sequence"/>
</dbReference>
<dbReference type="KEGG" id="psoj:PHYSODRAFT_334388"/>
<feature type="compositionally biased region" description="Polar residues" evidence="1">
    <location>
        <begin position="152"/>
        <end position="163"/>
    </location>
</feature>
<dbReference type="GeneID" id="20646802"/>
<gene>
    <name evidence="2" type="ORF">PHYSODRAFT_334388</name>
</gene>
<keyword evidence="3" id="KW-1185">Reference proteome</keyword>
<feature type="compositionally biased region" description="Polar residues" evidence="1">
    <location>
        <begin position="178"/>
        <end position="187"/>
    </location>
</feature>
<accession>G4ZKM3</accession>
<name>G4ZKM3_PHYSP</name>
<evidence type="ECO:0000313" key="3">
    <source>
        <dbReference type="Proteomes" id="UP000002640"/>
    </source>
</evidence>
<dbReference type="InParanoid" id="G4ZKM3"/>
<evidence type="ECO:0000313" key="2">
    <source>
        <dbReference type="EMBL" id="EGZ16204.1"/>
    </source>
</evidence>
<sequence>MIRSTAALSHKLVATATGAAAFHLPPPRLCPIRAVMPGCFSLLAFCLRFAVGRHRCGWYHTRTDIRWVRAPGRNPKRGANRDVVPQRAVVHRAGTDLPAYLGPKVPVYCTIVEAGKAVSVTNEAALDHRPLLSTGAFWKLPSPASGTKMGKGSSTNSRCSSTVPGPRRVTSPGARVFSRTQAPQSHEATLGPTPASSLALATPPPPRPAVVLDYTIVVALCFAANAREERCSGGRRRHRQLSYGRRERHEARNRKRAPMLSRVVRPTPKKHCANKTDGGVGVG</sequence>
<dbReference type="EMBL" id="JH159155">
    <property type="protein sequence ID" value="EGZ16204.1"/>
    <property type="molecule type" value="Genomic_DNA"/>
</dbReference>
<reference evidence="2 3" key="1">
    <citation type="journal article" date="2006" name="Science">
        <title>Phytophthora genome sequences uncover evolutionary origins and mechanisms of pathogenesis.</title>
        <authorList>
            <person name="Tyler B.M."/>
            <person name="Tripathy S."/>
            <person name="Zhang X."/>
            <person name="Dehal P."/>
            <person name="Jiang R.H."/>
            <person name="Aerts A."/>
            <person name="Arredondo F.D."/>
            <person name="Baxter L."/>
            <person name="Bensasson D."/>
            <person name="Beynon J.L."/>
            <person name="Chapman J."/>
            <person name="Damasceno C.M."/>
            <person name="Dorrance A.E."/>
            <person name="Dou D."/>
            <person name="Dickerman A.W."/>
            <person name="Dubchak I.L."/>
            <person name="Garbelotto M."/>
            <person name="Gijzen M."/>
            <person name="Gordon S.G."/>
            <person name="Govers F."/>
            <person name="Grunwald N.J."/>
            <person name="Huang W."/>
            <person name="Ivors K.L."/>
            <person name="Jones R.W."/>
            <person name="Kamoun S."/>
            <person name="Krampis K."/>
            <person name="Lamour K.H."/>
            <person name="Lee M.K."/>
            <person name="McDonald W.H."/>
            <person name="Medina M."/>
            <person name="Meijer H.J."/>
            <person name="Nordberg E.K."/>
            <person name="Maclean D.J."/>
            <person name="Ospina-Giraldo M.D."/>
            <person name="Morris P.F."/>
            <person name="Phuntumart V."/>
            <person name="Putnam N.H."/>
            <person name="Rash S."/>
            <person name="Rose J.K."/>
            <person name="Sakihama Y."/>
            <person name="Salamov A.A."/>
            <person name="Savidor A."/>
            <person name="Scheuring C.F."/>
            <person name="Smith B.M."/>
            <person name="Sobral B.W."/>
            <person name="Terry A."/>
            <person name="Torto-Alalibo T.A."/>
            <person name="Win J."/>
            <person name="Xu Z."/>
            <person name="Zhang H."/>
            <person name="Grigoriev I.V."/>
            <person name="Rokhsar D.S."/>
            <person name="Boore J.L."/>
        </authorList>
    </citation>
    <scope>NUCLEOTIDE SEQUENCE [LARGE SCALE GENOMIC DNA]</scope>
    <source>
        <strain evidence="2 3">P6497</strain>
    </source>
</reference>
<evidence type="ECO:0000256" key="1">
    <source>
        <dbReference type="SAM" id="MobiDB-lite"/>
    </source>
</evidence>
<feature type="region of interest" description="Disordered" evidence="1">
    <location>
        <begin position="143"/>
        <end position="204"/>
    </location>
</feature>
<feature type="region of interest" description="Disordered" evidence="1">
    <location>
        <begin position="231"/>
        <end position="258"/>
    </location>
</feature>
<feature type="compositionally biased region" description="Low complexity" evidence="1">
    <location>
        <begin position="192"/>
        <end position="201"/>
    </location>
</feature>
<proteinExistence type="predicted"/>
<dbReference type="AlphaFoldDB" id="G4ZKM3"/>
<dbReference type="RefSeq" id="XP_009529953.1">
    <property type="nucleotide sequence ID" value="XM_009531658.1"/>
</dbReference>
<protein>
    <submittedName>
        <fullName evidence="2">Uncharacterized protein</fullName>
    </submittedName>
</protein>